<dbReference type="EMBL" id="CM040464">
    <property type="protein sequence ID" value="MCI4383464.1"/>
    <property type="molecule type" value="Genomic_DNA"/>
</dbReference>
<protein>
    <submittedName>
        <fullName evidence="1">Uncharacterized protein</fullName>
    </submittedName>
</protein>
<keyword evidence="2" id="KW-1185">Reference proteome</keyword>
<evidence type="ECO:0000313" key="1">
    <source>
        <dbReference type="EMBL" id="MCI4383464.1"/>
    </source>
</evidence>
<evidence type="ECO:0000313" key="2">
    <source>
        <dbReference type="Proteomes" id="UP000829447"/>
    </source>
</evidence>
<comment type="caution">
    <text evidence="1">The sequence shown here is derived from an EMBL/GenBank/DDBJ whole genome shotgun (WGS) entry which is preliminary data.</text>
</comment>
<name>A0ACC5WXI6_PANGG</name>
<sequence length="85" mass="9323">MGKRELGGIFSICRGGKLCLLEHGSIREQRPHSAPVFIGFPTKPQEGDLSIHKSTDFSSTRRMVISGASCPEMHQSFNSYRLSGA</sequence>
<organism evidence="1 2">
    <name type="scientific">Pangasianodon gigas</name>
    <name type="common">Mekong giant catfish</name>
    <name type="synonym">Pangasius gigas</name>
    <dbReference type="NCBI Taxonomy" id="30993"/>
    <lineage>
        <taxon>Eukaryota</taxon>
        <taxon>Metazoa</taxon>
        <taxon>Chordata</taxon>
        <taxon>Craniata</taxon>
        <taxon>Vertebrata</taxon>
        <taxon>Euteleostomi</taxon>
        <taxon>Actinopterygii</taxon>
        <taxon>Neopterygii</taxon>
        <taxon>Teleostei</taxon>
        <taxon>Ostariophysi</taxon>
        <taxon>Siluriformes</taxon>
        <taxon>Pangasiidae</taxon>
        <taxon>Pangasianodon</taxon>
    </lineage>
</organism>
<proteinExistence type="predicted"/>
<accession>A0ACC5WXI6</accession>
<dbReference type="Proteomes" id="UP000829447">
    <property type="component" value="Linkage Group LG11"/>
</dbReference>
<reference evidence="1 2" key="1">
    <citation type="journal article" date="2022" name="bioRxiv">
        <title>An ancient truncated duplication of the anti-Mullerian hormone receptor type 2 gene is a potential conserved master sex determinant in the Pangasiidae catfish family.</title>
        <authorList>
            <person name="Wen M."/>
            <person name="Pan Q."/>
            <person name="Jouanno E."/>
            <person name="Montfort J."/>
            <person name="Zahm M."/>
            <person name="Cabau C."/>
            <person name="Klopp C."/>
            <person name="Iampietro C."/>
            <person name="Roques C."/>
            <person name="Bouchez O."/>
            <person name="Castinel A."/>
            <person name="Donnadieu C."/>
            <person name="Parrinello H."/>
            <person name="Poncet C."/>
            <person name="Belmonte E."/>
            <person name="Gautier V."/>
            <person name="Avarre J.-C."/>
            <person name="Dugue R."/>
            <person name="Gustiano R."/>
            <person name="Ha T.T.T."/>
            <person name="Campet M."/>
            <person name="Sriphairoj K."/>
            <person name="Ribolli J."/>
            <person name="de Almeida F.L."/>
            <person name="Desvignes T."/>
            <person name="Postlethwait J.H."/>
            <person name="Bucao C.F."/>
            <person name="Robinson-Rechavi M."/>
            <person name="Bobe J."/>
            <person name="Herpin A."/>
            <person name="Guiguen Y."/>
        </authorList>
    </citation>
    <scope>NUCLEOTIDE SEQUENCE [LARGE SCALE GENOMIC DNA]</scope>
    <source>
        <strain evidence="1">YG-Dec2019</strain>
    </source>
</reference>
<gene>
    <name evidence="1" type="ORF">PGIGA_G00026810</name>
</gene>